<keyword evidence="1" id="KW-0378">Hydrolase</keyword>
<feature type="domain" description="CBM-cenC" evidence="2">
    <location>
        <begin position="137"/>
        <end position="205"/>
    </location>
</feature>
<dbReference type="EMBL" id="CP094358">
    <property type="protein sequence ID" value="UOB18648.1"/>
    <property type="molecule type" value="Genomic_DNA"/>
</dbReference>
<dbReference type="InterPro" id="IPR051136">
    <property type="entry name" value="Intracellular_Lectin-GPT"/>
</dbReference>
<dbReference type="PANTHER" id="PTHR12223">
    <property type="entry name" value="VESICULAR MANNOSE-BINDING LECTIN"/>
    <property type="match status" value="1"/>
</dbReference>
<evidence type="ECO:0000256" key="1">
    <source>
        <dbReference type="ARBA" id="ARBA00022801"/>
    </source>
</evidence>
<dbReference type="SUPFAM" id="SSF49785">
    <property type="entry name" value="Galactose-binding domain-like"/>
    <property type="match status" value="1"/>
</dbReference>
<dbReference type="KEGG" id="fbm:MQE35_05000"/>
<dbReference type="Pfam" id="PF02018">
    <property type="entry name" value="CBM_4_9"/>
    <property type="match status" value="1"/>
</dbReference>
<reference evidence="3" key="1">
    <citation type="submission" date="2022-03" db="EMBL/GenBank/DDBJ databases">
        <title>Description of Abyssus ytuae gen. nov., sp. nov., a novel member of the family Flavobacteriaceae isolated from the sediment of Mariana Trench.</title>
        <authorList>
            <person name="Zhang J."/>
            <person name="Xu X."/>
        </authorList>
    </citation>
    <scope>NUCLEOTIDE SEQUENCE</scope>
    <source>
        <strain evidence="3">MT3330</strain>
    </source>
</reference>
<dbReference type="Pfam" id="PF18483">
    <property type="entry name" value="Lectin_L-type_dom"/>
    <property type="match status" value="1"/>
</dbReference>
<evidence type="ECO:0000313" key="3">
    <source>
        <dbReference type="EMBL" id="UOB18648.1"/>
    </source>
</evidence>
<dbReference type="InterPro" id="IPR003305">
    <property type="entry name" value="CenC_carb-bd"/>
</dbReference>
<protein>
    <submittedName>
        <fullName evidence="3">Carbohydrate binding domain-containing protein</fullName>
    </submittedName>
</protein>
<evidence type="ECO:0000313" key="4">
    <source>
        <dbReference type="Proteomes" id="UP000831290"/>
    </source>
</evidence>
<sequence length="978" mass="105217">MKRNLFKILAFLMFVAVMLHTNILNSQVIFSEDFGETTVRQTSPYMPGGSFIFGDPDPAASTQERAIENNHYAVIDPNHIRDDYPVPYYWFWTGPEPAGNTGGSANNPPTDDHTPGDTNGAVMVVNAGTTLNDFYVRSVSLQPNTCYRFSAWVYLVNKNAQITLEARDVSNGTVLGSVGSGTIRNEDQWVQYSLEFTIPAGCASTDVDVAIRNDLSNNSGNDYYVDDILLEQLTPCSGAEQTISCPVGQLPVDTDGDGLDNDLDLDDDNDGILDTDEGCTQIDLQWNHNDAGGQSQAVTYGAGAATYFTNANDLSFGPGIFENPDYAYTYVFGGADQPSFTGAKNNSDYVQVSFTPSARLFLYEMNFGYFTADASHIEYNMGNYKLAVEISTNATDFSAADVLLLDIQVGNMQAPNGYVFIQNSLDYMLSANTAYYVRIYMYDEQNTDPQNRVRIDDVYFNYYANCDIDNDGLQNFRDTDADGDGCYDAIEAAGSFVLSDVNGNGELLGGVDANGVPTVTSGGQATTAAVTDSNDNSACLTDTDGDGIDDKTDLDDDNDGIEDCDDNNLRTSEFQDVFAINGNAAQVAPQEVLLTPNLTSQSGQVFSVDKVSFYNDFSFSFEANLGINDGNGADGIAIVFHNDPAGAVAVGANGQGMGAGGIVNGVVLEIDTWDNGAGLNDIPNDHTSIWDSDNQVAGNLSPAINFGNLEDGNWHLVSVSWNASTQTLSYTVNGSFAGSYTGDIINNYFGGAGYVHFGYTASTGGFANNQSIRFSDFCDIPLFVDTDNDGIPNHLDLDSDGDGCYDVIEAGFTDPDNDGILGEGPTLSDANGKVTGTNVTDGYTEPADGDANGIYDFLEVGISSVINTPPQNSIAFDGGNRDFTVNTTNADTFQWQVSVDSGVTFVNITDDAVYANTNTGTLSINEANLGMHEYQYRVIVSNSAYKCDSLTSDAALLLVRVRTVITNRRITYRVNKTN</sequence>
<dbReference type="GO" id="GO:0005975">
    <property type="term" value="P:carbohydrate metabolic process"/>
    <property type="evidence" value="ECO:0007669"/>
    <property type="project" value="UniProtKB-ARBA"/>
</dbReference>
<organism evidence="3 4">
    <name type="scientific">Abyssalbus ytuae</name>
    <dbReference type="NCBI Taxonomy" id="2926907"/>
    <lineage>
        <taxon>Bacteria</taxon>
        <taxon>Pseudomonadati</taxon>
        <taxon>Bacteroidota</taxon>
        <taxon>Flavobacteriia</taxon>
        <taxon>Flavobacteriales</taxon>
        <taxon>Flavobacteriaceae</taxon>
        <taxon>Abyssalbus</taxon>
    </lineage>
</organism>
<dbReference type="Proteomes" id="UP000831290">
    <property type="component" value="Chromosome"/>
</dbReference>
<dbReference type="AlphaFoldDB" id="A0A9E6ZTL3"/>
<dbReference type="InterPro" id="IPR013320">
    <property type="entry name" value="ConA-like_dom_sf"/>
</dbReference>
<name>A0A9E6ZTL3_9FLAO</name>
<dbReference type="CDD" id="cd01951">
    <property type="entry name" value="lectin_L-type"/>
    <property type="match status" value="1"/>
</dbReference>
<dbReference type="InterPro" id="IPR056573">
    <property type="entry name" value="Lectin_L-type_dom"/>
</dbReference>
<dbReference type="Gene3D" id="2.60.120.260">
    <property type="entry name" value="Galactose-binding domain-like"/>
    <property type="match status" value="1"/>
</dbReference>
<keyword evidence="4" id="KW-1185">Reference proteome</keyword>
<evidence type="ECO:0000259" key="2">
    <source>
        <dbReference type="Pfam" id="PF02018"/>
    </source>
</evidence>
<dbReference type="Gene3D" id="2.60.120.200">
    <property type="match status" value="1"/>
</dbReference>
<proteinExistence type="predicted"/>
<accession>A0A9E6ZTL3</accession>
<gene>
    <name evidence="3" type="ORF">MQE35_05000</name>
</gene>
<dbReference type="GO" id="GO:0004553">
    <property type="term" value="F:hydrolase activity, hydrolyzing O-glycosyl compounds"/>
    <property type="evidence" value="ECO:0007669"/>
    <property type="project" value="UniProtKB-ARBA"/>
</dbReference>
<dbReference type="RefSeq" id="WP_255845265.1">
    <property type="nucleotide sequence ID" value="NZ_CP094358.1"/>
</dbReference>
<dbReference type="SUPFAM" id="SSF49899">
    <property type="entry name" value="Concanavalin A-like lectins/glucanases"/>
    <property type="match status" value="1"/>
</dbReference>
<dbReference type="InterPro" id="IPR008979">
    <property type="entry name" value="Galactose-bd-like_sf"/>
</dbReference>